<name>A0A9X2FFI1_9BACT</name>
<accession>A0A9X2FFI1</accession>
<feature type="compositionally biased region" description="Polar residues" evidence="1">
    <location>
        <begin position="516"/>
        <end position="530"/>
    </location>
</feature>
<feature type="region of interest" description="Disordered" evidence="1">
    <location>
        <begin position="506"/>
        <end position="530"/>
    </location>
</feature>
<evidence type="ECO:0000256" key="2">
    <source>
        <dbReference type="SAM" id="SignalP"/>
    </source>
</evidence>
<evidence type="ECO:0000256" key="1">
    <source>
        <dbReference type="SAM" id="MobiDB-lite"/>
    </source>
</evidence>
<protein>
    <submittedName>
        <fullName evidence="3">Protocadherin</fullName>
    </submittedName>
</protein>
<keyword evidence="2" id="KW-0732">Signal</keyword>
<feature type="chain" id="PRO_5040757482" evidence="2">
    <location>
        <begin position="27"/>
        <end position="530"/>
    </location>
</feature>
<evidence type="ECO:0000313" key="4">
    <source>
        <dbReference type="Proteomes" id="UP001155241"/>
    </source>
</evidence>
<evidence type="ECO:0000313" key="3">
    <source>
        <dbReference type="EMBL" id="MCO6048075.1"/>
    </source>
</evidence>
<dbReference type="Proteomes" id="UP001155241">
    <property type="component" value="Unassembled WGS sequence"/>
</dbReference>
<feature type="region of interest" description="Disordered" evidence="1">
    <location>
        <begin position="159"/>
        <end position="189"/>
    </location>
</feature>
<feature type="region of interest" description="Disordered" evidence="1">
    <location>
        <begin position="228"/>
        <end position="247"/>
    </location>
</feature>
<comment type="caution">
    <text evidence="3">The sequence shown here is derived from an EMBL/GenBank/DDBJ whole genome shotgun (WGS) entry which is preliminary data.</text>
</comment>
<gene>
    <name evidence="3" type="ORF">NG895_29590</name>
</gene>
<feature type="signal peptide" evidence="2">
    <location>
        <begin position="1"/>
        <end position="26"/>
    </location>
</feature>
<reference evidence="3" key="1">
    <citation type="submission" date="2022-06" db="EMBL/GenBank/DDBJ databases">
        <title>Aeoliella straminimaris, a novel planctomycete from sediments.</title>
        <authorList>
            <person name="Vitorino I.R."/>
            <person name="Lage O.M."/>
        </authorList>
    </citation>
    <scope>NUCLEOTIDE SEQUENCE</scope>
    <source>
        <strain evidence="3">ICT_H6.2</strain>
    </source>
</reference>
<proteinExistence type="predicted"/>
<dbReference type="RefSeq" id="WP_252856188.1">
    <property type="nucleotide sequence ID" value="NZ_JAMXLR010000095.1"/>
</dbReference>
<dbReference type="AlphaFoldDB" id="A0A9X2FFI1"/>
<organism evidence="3 4">
    <name type="scientific">Aeoliella straminimaris</name>
    <dbReference type="NCBI Taxonomy" id="2954799"/>
    <lineage>
        <taxon>Bacteria</taxon>
        <taxon>Pseudomonadati</taxon>
        <taxon>Planctomycetota</taxon>
        <taxon>Planctomycetia</taxon>
        <taxon>Pirellulales</taxon>
        <taxon>Lacipirellulaceae</taxon>
        <taxon>Aeoliella</taxon>
    </lineage>
</organism>
<feature type="region of interest" description="Disordered" evidence="1">
    <location>
        <begin position="75"/>
        <end position="94"/>
    </location>
</feature>
<sequence>MRRLLNTTATLLATFALATLANTADARGFGGGGGHFGGGGMGGRMGGMGGGFGGGGLGGGGLGGGGLPRGGLGGGGLGPGGLGPASPGGFDGGGGLGGGLGGGQFADRAAAAAGAGRLGGLNPAGGGGRGADIASQLRAAGLGGGGAEAALANRAGGGGAGLGPGGAPSRSQLSNFLGLPSDHGLHNLSGETQSRVSQAIDNARSGDGPRGGNLSGETQSRLSQLYDDLKAGDGPRGGNLSGETQSKLSQLYDNVKAGDGPRKNFIPGETQKPLSRLYDQIRAGDHPFHPWSPWVIHNNAVVVRRNFNNYYIFTPGWYRRYPGAWYPPAWVYGNPWLYAPWPRLSVWMGCTGTPVYYNYGDNVVYQDNSIYVDGQDVGTPQQYYQQGQQLAASGADASGNSSNEQWMPLGVFALTDSGQKSANLIVQLAVDKKGTLRGNMTNMKESSNEVIHGAVDKKTQRAAWTVGDDTNTVFETGIYNLTKDETPVLVHMGDGKTEQLLLVRLQQKDGADGTDGASSNSQADSGSDGD</sequence>
<dbReference type="EMBL" id="JAMXLR010000095">
    <property type="protein sequence ID" value="MCO6048075.1"/>
    <property type="molecule type" value="Genomic_DNA"/>
</dbReference>
<keyword evidence="4" id="KW-1185">Reference proteome</keyword>